<proteinExistence type="predicted"/>
<evidence type="ECO:0000313" key="3">
    <source>
        <dbReference type="Proteomes" id="UP001066276"/>
    </source>
</evidence>
<evidence type="ECO:0000256" key="1">
    <source>
        <dbReference type="SAM" id="MobiDB-lite"/>
    </source>
</evidence>
<reference evidence="2" key="1">
    <citation type="journal article" date="2022" name="bioRxiv">
        <title>Sequencing and chromosome-scale assembly of the giantPleurodeles waltlgenome.</title>
        <authorList>
            <person name="Brown T."/>
            <person name="Elewa A."/>
            <person name="Iarovenko S."/>
            <person name="Subramanian E."/>
            <person name="Araus A.J."/>
            <person name="Petzold A."/>
            <person name="Susuki M."/>
            <person name="Suzuki K.-i.T."/>
            <person name="Hayashi T."/>
            <person name="Toyoda A."/>
            <person name="Oliveira C."/>
            <person name="Osipova E."/>
            <person name="Leigh N.D."/>
            <person name="Simon A."/>
            <person name="Yun M.H."/>
        </authorList>
    </citation>
    <scope>NUCLEOTIDE SEQUENCE</scope>
    <source>
        <strain evidence="2">20211129_DDA</strain>
        <tissue evidence="2">Liver</tissue>
    </source>
</reference>
<gene>
    <name evidence="2" type="ORF">NDU88_006708</name>
</gene>
<sequence length="86" mass="9511">MRVRTHGQRKTTASSERASARSHGLLPLHTGGHGTRFTDMMSIVAAILLASCFQPCGFIGKRRLQDEGFDFKIKSQVTCLLVPCYD</sequence>
<dbReference type="AlphaFoldDB" id="A0AAV7ULS8"/>
<name>A0AAV7ULS8_PLEWA</name>
<dbReference type="Proteomes" id="UP001066276">
    <property type="component" value="Chromosome 3_1"/>
</dbReference>
<organism evidence="2 3">
    <name type="scientific">Pleurodeles waltl</name>
    <name type="common">Iberian ribbed newt</name>
    <dbReference type="NCBI Taxonomy" id="8319"/>
    <lineage>
        <taxon>Eukaryota</taxon>
        <taxon>Metazoa</taxon>
        <taxon>Chordata</taxon>
        <taxon>Craniata</taxon>
        <taxon>Vertebrata</taxon>
        <taxon>Euteleostomi</taxon>
        <taxon>Amphibia</taxon>
        <taxon>Batrachia</taxon>
        <taxon>Caudata</taxon>
        <taxon>Salamandroidea</taxon>
        <taxon>Salamandridae</taxon>
        <taxon>Pleurodelinae</taxon>
        <taxon>Pleurodeles</taxon>
    </lineage>
</organism>
<evidence type="ECO:0000313" key="2">
    <source>
        <dbReference type="EMBL" id="KAJ1189967.1"/>
    </source>
</evidence>
<protein>
    <submittedName>
        <fullName evidence="2">Uncharacterized protein</fullName>
    </submittedName>
</protein>
<comment type="caution">
    <text evidence="2">The sequence shown here is derived from an EMBL/GenBank/DDBJ whole genome shotgun (WGS) entry which is preliminary data.</text>
</comment>
<accession>A0AAV7ULS8</accession>
<feature type="compositionally biased region" description="Low complexity" evidence="1">
    <location>
        <begin position="13"/>
        <end position="27"/>
    </location>
</feature>
<dbReference type="EMBL" id="JANPWB010000005">
    <property type="protein sequence ID" value="KAJ1189967.1"/>
    <property type="molecule type" value="Genomic_DNA"/>
</dbReference>
<keyword evidence="3" id="KW-1185">Reference proteome</keyword>
<feature type="region of interest" description="Disordered" evidence="1">
    <location>
        <begin position="1"/>
        <end position="27"/>
    </location>
</feature>